<keyword evidence="5" id="KW-0210">Decarboxylase</keyword>
<dbReference type="InterPro" id="IPR036778">
    <property type="entry name" value="OHCU_decarboxylase_sf"/>
</dbReference>
<sequence length="168" mass="17893">MTPALSLDQFNATPRDEALALLRPCLDIARWCASLVDGRPYAGVDELVAAAEDAASPFTTAEVDGALAQHPRIGERLGGSNAEARMSRAEQAGIGTPETAVAAALVEGNLAYERRFGRVFLIRAAGRSATEILGALNERLGHSDDEELPVVADQLRQIAVLRLKGLFE</sequence>
<name>A0ABN2K9K4_9MICO</name>
<evidence type="ECO:0000313" key="8">
    <source>
        <dbReference type="EMBL" id="GAA1751230.1"/>
    </source>
</evidence>
<comment type="pathway">
    <text evidence="2">Purine metabolism; urate degradation; (S)-allantoin from urate: step 3/3.</text>
</comment>
<dbReference type="SUPFAM" id="SSF158694">
    <property type="entry name" value="UraD-Like"/>
    <property type="match status" value="1"/>
</dbReference>
<comment type="caution">
    <text evidence="8">The sequence shown here is derived from an EMBL/GenBank/DDBJ whole genome shotgun (WGS) entry which is preliminary data.</text>
</comment>
<keyword evidence="6" id="KW-0456">Lyase</keyword>
<proteinExistence type="predicted"/>
<feature type="domain" description="Oxo-4-hydroxy-4-carboxy-5-ureidoimidazoline decarboxylase" evidence="7">
    <location>
        <begin position="11"/>
        <end position="164"/>
    </location>
</feature>
<dbReference type="InterPro" id="IPR017595">
    <property type="entry name" value="OHCU_decarboxylase-2"/>
</dbReference>
<comment type="catalytic activity">
    <reaction evidence="1">
        <text>5-hydroxy-2-oxo-4-ureido-2,5-dihydro-1H-imidazole-5-carboxylate + H(+) = (S)-allantoin + CO2</text>
        <dbReference type="Rhea" id="RHEA:26301"/>
        <dbReference type="ChEBI" id="CHEBI:15378"/>
        <dbReference type="ChEBI" id="CHEBI:15678"/>
        <dbReference type="ChEBI" id="CHEBI:16526"/>
        <dbReference type="ChEBI" id="CHEBI:58639"/>
        <dbReference type="EC" id="4.1.1.97"/>
    </reaction>
</comment>
<dbReference type="Gene3D" id="1.10.3330.10">
    <property type="entry name" value="Oxo-4-hydroxy-4-carboxy-5-ureidoimidazoline decarboxylase"/>
    <property type="match status" value="1"/>
</dbReference>
<dbReference type="PANTHER" id="PTHR43466">
    <property type="entry name" value="2-OXO-4-HYDROXY-4-CARBOXY-5-UREIDOIMIDAZOLINE DECARBOXYLASE-RELATED"/>
    <property type="match status" value="1"/>
</dbReference>
<evidence type="ECO:0000256" key="5">
    <source>
        <dbReference type="ARBA" id="ARBA00022793"/>
    </source>
</evidence>
<evidence type="ECO:0000256" key="6">
    <source>
        <dbReference type="ARBA" id="ARBA00023239"/>
    </source>
</evidence>
<dbReference type="Pfam" id="PF09349">
    <property type="entry name" value="OHCU_decarbox"/>
    <property type="match status" value="1"/>
</dbReference>
<keyword evidence="4" id="KW-0659">Purine metabolism</keyword>
<organism evidence="8 9">
    <name type="scientific">Agromyces humatus</name>
    <dbReference type="NCBI Taxonomy" id="279573"/>
    <lineage>
        <taxon>Bacteria</taxon>
        <taxon>Bacillati</taxon>
        <taxon>Actinomycetota</taxon>
        <taxon>Actinomycetes</taxon>
        <taxon>Micrococcales</taxon>
        <taxon>Microbacteriaceae</taxon>
        <taxon>Agromyces</taxon>
    </lineage>
</organism>
<dbReference type="InterPro" id="IPR018020">
    <property type="entry name" value="OHCU_decarboxylase"/>
</dbReference>
<accession>A0ABN2K9K4</accession>
<dbReference type="NCBIfam" id="TIGR03180">
    <property type="entry name" value="UraD_2"/>
    <property type="match status" value="1"/>
</dbReference>
<dbReference type="EC" id="4.1.1.97" evidence="3"/>
<gene>
    <name evidence="8" type="primary">uraD</name>
    <name evidence="8" type="ORF">GCM10009747_05760</name>
</gene>
<evidence type="ECO:0000256" key="3">
    <source>
        <dbReference type="ARBA" id="ARBA00012257"/>
    </source>
</evidence>
<dbReference type="RefSeq" id="WP_232498312.1">
    <property type="nucleotide sequence ID" value="NZ_BAAANH010000001.1"/>
</dbReference>
<evidence type="ECO:0000259" key="7">
    <source>
        <dbReference type="Pfam" id="PF09349"/>
    </source>
</evidence>
<dbReference type="Proteomes" id="UP001500506">
    <property type="component" value="Unassembled WGS sequence"/>
</dbReference>
<evidence type="ECO:0000256" key="4">
    <source>
        <dbReference type="ARBA" id="ARBA00022631"/>
    </source>
</evidence>
<evidence type="ECO:0000313" key="9">
    <source>
        <dbReference type="Proteomes" id="UP001500506"/>
    </source>
</evidence>
<dbReference type="EMBL" id="BAAANH010000001">
    <property type="protein sequence ID" value="GAA1751230.1"/>
    <property type="molecule type" value="Genomic_DNA"/>
</dbReference>
<protein>
    <recommendedName>
        <fullName evidence="3">2-oxo-4-hydroxy-4-carboxy-5-ureidoimidazoline decarboxylase</fullName>
        <ecNumber evidence="3">4.1.1.97</ecNumber>
    </recommendedName>
</protein>
<evidence type="ECO:0000256" key="1">
    <source>
        <dbReference type="ARBA" id="ARBA00001163"/>
    </source>
</evidence>
<dbReference type="PANTHER" id="PTHR43466:SF1">
    <property type="entry name" value="2-OXO-4-HYDROXY-4-CARBOXY-5-UREIDOIMIDAZOLINE DECARBOXYLASE-RELATED"/>
    <property type="match status" value="1"/>
</dbReference>
<dbReference type="NCBIfam" id="NF010372">
    <property type="entry name" value="PRK13798.1"/>
    <property type="match status" value="1"/>
</dbReference>
<reference evidence="8 9" key="1">
    <citation type="journal article" date="2019" name="Int. J. Syst. Evol. Microbiol.">
        <title>The Global Catalogue of Microorganisms (GCM) 10K type strain sequencing project: providing services to taxonomists for standard genome sequencing and annotation.</title>
        <authorList>
            <consortium name="The Broad Institute Genomics Platform"/>
            <consortium name="The Broad Institute Genome Sequencing Center for Infectious Disease"/>
            <person name="Wu L."/>
            <person name="Ma J."/>
        </authorList>
    </citation>
    <scope>NUCLEOTIDE SEQUENCE [LARGE SCALE GENOMIC DNA]</scope>
    <source>
        <strain evidence="8 9">JCM 14319</strain>
    </source>
</reference>
<keyword evidence="9" id="KW-1185">Reference proteome</keyword>
<evidence type="ECO:0000256" key="2">
    <source>
        <dbReference type="ARBA" id="ARBA00004754"/>
    </source>
</evidence>